<keyword evidence="5" id="KW-1015">Disulfide bond</keyword>
<dbReference type="SUPFAM" id="SSF82895">
    <property type="entry name" value="TSP-1 type 1 repeat"/>
    <property type="match status" value="2"/>
</dbReference>
<dbReference type="InterPro" id="IPR000884">
    <property type="entry name" value="TSP1_rpt"/>
</dbReference>
<feature type="domain" description="Transposable element P transposase-like RNase H" evidence="7">
    <location>
        <begin position="4"/>
        <end position="56"/>
    </location>
</feature>
<keyword evidence="6" id="KW-1133">Transmembrane helix</keyword>
<proteinExistence type="predicted"/>
<dbReference type="Proteomes" id="UP001208570">
    <property type="component" value="Unassembled WGS sequence"/>
</dbReference>
<evidence type="ECO:0000256" key="1">
    <source>
        <dbReference type="ARBA" id="ARBA00004613"/>
    </source>
</evidence>
<dbReference type="AlphaFoldDB" id="A0AAD9K3P7"/>
<dbReference type="InterPro" id="IPR048365">
    <property type="entry name" value="TNP-like_RNaseH_N"/>
</dbReference>
<dbReference type="PANTHER" id="PTHR22906:SF43">
    <property type="entry name" value="PROPERDIN"/>
    <property type="match status" value="1"/>
</dbReference>
<dbReference type="FunFam" id="2.20.100.10:FF:000001">
    <property type="entry name" value="semaphorin-5A isoform X1"/>
    <property type="match status" value="1"/>
</dbReference>
<feature type="transmembrane region" description="Helical" evidence="6">
    <location>
        <begin position="335"/>
        <end position="362"/>
    </location>
</feature>
<evidence type="ECO:0000313" key="8">
    <source>
        <dbReference type="EMBL" id="KAK2163350.1"/>
    </source>
</evidence>
<dbReference type="InterPro" id="IPR036383">
    <property type="entry name" value="TSP1_rpt_sf"/>
</dbReference>
<name>A0AAD9K3P7_9ANNE</name>
<evidence type="ECO:0000256" key="6">
    <source>
        <dbReference type="SAM" id="Phobius"/>
    </source>
</evidence>
<organism evidence="8 9">
    <name type="scientific">Paralvinella palmiformis</name>
    <dbReference type="NCBI Taxonomy" id="53620"/>
    <lineage>
        <taxon>Eukaryota</taxon>
        <taxon>Metazoa</taxon>
        <taxon>Spiralia</taxon>
        <taxon>Lophotrochozoa</taxon>
        <taxon>Annelida</taxon>
        <taxon>Polychaeta</taxon>
        <taxon>Sedentaria</taxon>
        <taxon>Canalipalpata</taxon>
        <taxon>Terebellida</taxon>
        <taxon>Terebelliformia</taxon>
        <taxon>Alvinellidae</taxon>
        <taxon>Paralvinella</taxon>
    </lineage>
</organism>
<keyword evidence="6" id="KW-0812">Transmembrane</keyword>
<keyword evidence="4" id="KW-0677">Repeat</keyword>
<dbReference type="Gene3D" id="2.20.100.10">
    <property type="entry name" value="Thrombospondin type-1 (TSP1) repeat"/>
    <property type="match status" value="2"/>
</dbReference>
<evidence type="ECO:0000256" key="4">
    <source>
        <dbReference type="ARBA" id="ARBA00022737"/>
    </source>
</evidence>
<dbReference type="PANTHER" id="PTHR22906">
    <property type="entry name" value="PROPERDIN"/>
    <property type="match status" value="1"/>
</dbReference>
<dbReference type="Pfam" id="PF21787">
    <property type="entry name" value="TNP-like_RNaseH_N"/>
    <property type="match status" value="1"/>
</dbReference>
<dbReference type="InterPro" id="IPR016186">
    <property type="entry name" value="C-type_lectin-like/link_sf"/>
</dbReference>
<dbReference type="Pfam" id="PF00090">
    <property type="entry name" value="TSP_1"/>
    <property type="match status" value="2"/>
</dbReference>
<dbReference type="SMART" id="SM00209">
    <property type="entry name" value="TSP1"/>
    <property type="match status" value="2"/>
</dbReference>
<accession>A0AAD9K3P7</accession>
<dbReference type="InterPro" id="IPR016187">
    <property type="entry name" value="CTDL_fold"/>
</dbReference>
<comment type="caution">
    <text evidence="8">The sequence shown here is derived from an EMBL/GenBank/DDBJ whole genome shotgun (WGS) entry which is preliminary data.</text>
</comment>
<evidence type="ECO:0000259" key="7">
    <source>
        <dbReference type="Pfam" id="PF21787"/>
    </source>
</evidence>
<evidence type="ECO:0000256" key="5">
    <source>
        <dbReference type="ARBA" id="ARBA00023157"/>
    </source>
</evidence>
<dbReference type="EMBL" id="JAODUP010000081">
    <property type="protein sequence ID" value="KAK2163350.1"/>
    <property type="molecule type" value="Genomic_DNA"/>
</dbReference>
<comment type="subcellular location">
    <subcellularLocation>
        <location evidence="1">Secreted</location>
    </subcellularLocation>
</comment>
<keyword evidence="2" id="KW-0964">Secreted</keyword>
<reference evidence="8" key="1">
    <citation type="journal article" date="2023" name="Mol. Biol. Evol.">
        <title>Third-Generation Sequencing Reveals the Adaptive Role of the Epigenome in Three Deep-Sea Polychaetes.</title>
        <authorList>
            <person name="Perez M."/>
            <person name="Aroh O."/>
            <person name="Sun Y."/>
            <person name="Lan Y."/>
            <person name="Juniper S.K."/>
            <person name="Young C.R."/>
            <person name="Angers B."/>
            <person name="Qian P.Y."/>
        </authorList>
    </citation>
    <scope>NUCLEOTIDE SEQUENCE</scope>
    <source>
        <strain evidence="8">P08H-3</strain>
    </source>
</reference>
<dbReference type="Gene3D" id="3.10.100.10">
    <property type="entry name" value="Mannose-Binding Protein A, subunit A"/>
    <property type="match status" value="1"/>
</dbReference>
<evidence type="ECO:0000313" key="9">
    <source>
        <dbReference type="Proteomes" id="UP001208570"/>
    </source>
</evidence>
<keyword evidence="6" id="KW-0472">Membrane</keyword>
<evidence type="ECO:0000256" key="3">
    <source>
        <dbReference type="ARBA" id="ARBA00022729"/>
    </source>
</evidence>
<keyword evidence="3" id="KW-0732">Signal</keyword>
<dbReference type="InterPro" id="IPR052065">
    <property type="entry name" value="Compl_asym_regulator"/>
</dbReference>
<dbReference type="SUPFAM" id="SSF56436">
    <property type="entry name" value="C-type lectin-like"/>
    <property type="match status" value="1"/>
</dbReference>
<protein>
    <recommendedName>
        <fullName evidence="7">Transposable element P transposase-like RNase H domain-containing protein</fullName>
    </recommendedName>
</protein>
<gene>
    <name evidence="8" type="ORF">LSH36_81g05000</name>
</gene>
<dbReference type="PROSITE" id="PS50092">
    <property type="entry name" value="TSP1"/>
    <property type="match status" value="2"/>
</dbReference>
<evidence type="ECO:0000256" key="2">
    <source>
        <dbReference type="ARBA" id="ARBA00022525"/>
    </source>
</evidence>
<sequence length="375" mass="42308">MADESNLCCVVFDELAIKENVSYNSEHVEVEGSEDVGKSKYLANHGVVFMWRGLESVSVNWISYDDGKTYYHISDDKLNHDEAVEYCINIDGSLVRLKDYAVAERLATDITGNDDSYFIDLEDKIEDDQFTTSRMLTKVTVMTLEDAVTAEVMTSSDIGPTPVDDVDGKHQMVTTTQELTHRRNKTSDNRILDLQWNEWTQWTMCSISCSTDGGKTLRLKLCSEPEHDFTCTHSIITVDGDALGYGIEMGVCNSFPCPKDALWLPWSQWSQCSATCGRGVERRERECTPAKDGGRPCNGTNTQHRICEEAQCQDHKIEKIELSETFTDSDYRPSAVGIGIIGSIILALIGMILVCMDLQVLIKHCRFRYLIRRVF</sequence>
<dbReference type="CDD" id="cd00037">
    <property type="entry name" value="CLECT"/>
    <property type="match status" value="1"/>
</dbReference>
<keyword evidence="9" id="KW-1185">Reference proteome</keyword>